<feature type="region of interest" description="Disordered" evidence="1">
    <location>
        <begin position="39"/>
        <end position="80"/>
    </location>
</feature>
<dbReference type="CDD" id="cd09272">
    <property type="entry name" value="RNase_HI_RT_Ty1"/>
    <property type="match status" value="1"/>
</dbReference>
<proteinExistence type="predicted"/>
<feature type="compositionally biased region" description="Polar residues" evidence="1">
    <location>
        <begin position="10"/>
        <end position="19"/>
    </location>
</feature>
<reference evidence="2" key="1">
    <citation type="submission" date="2025-08" db="UniProtKB">
        <authorList>
            <consortium name="RefSeq"/>
        </authorList>
    </citation>
    <scope>IDENTIFICATION</scope>
</reference>
<dbReference type="OrthoDB" id="1406589at2759"/>
<gene>
    <name evidence="2" type="primary">LOC107826499</name>
</gene>
<feature type="compositionally biased region" description="Polar residues" evidence="1">
    <location>
        <begin position="49"/>
        <end position="73"/>
    </location>
</feature>
<dbReference type="PANTHER" id="PTHR11439:SF486">
    <property type="entry name" value="RLK (RECEPTOR-LIKE KINASE) PROTEIN, PUTATIVE-RELATED"/>
    <property type="match status" value="1"/>
</dbReference>
<dbReference type="PANTHER" id="PTHR11439">
    <property type="entry name" value="GAG-POL-RELATED RETROTRANSPOSON"/>
    <property type="match status" value="1"/>
</dbReference>
<feature type="region of interest" description="Disordered" evidence="1">
    <location>
        <begin position="1"/>
        <end position="23"/>
    </location>
</feature>
<accession>A0A1S4D6E1</accession>
<evidence type="ECO:0000313" key="2">
    <source>
        <dbReference type="RefSeq" id="XP_016508972.1"/>
    </source>
</evidence>
<dbReference type="PaxDb" id="4097-A0A1S4D6E1"/>
<organism evidence="2">
    <name type="scientific">Nicotiana tabacum</name>
    <name type="common">Common tobacco</name>
    <dbReference type="NCBI Taxonomy" id="4097"/>
    <lineage>
        <taxon>Eukaryota</taxon>
        <taxon>Viridiplantae</taxon>
        <taxon>Streptophyta</taxon>
        <taxon>Embryophyta</taxon>
        <taxon>Tracheophyta</taxon>
        <taxon>Spermatophyta</taxon>
        <taxon>Magnoliopsida</taxon>
        <taxon>eudicotyledons</taxon>
        <taxon>Gunneridae</taxon>
        <taxon>Pentapetalae</taxon>
        <taxon>asterids</taxon>
        <taxon>lamiids</taxon>
        <taxon>Solanales</taxon>
        <taxon>Solanaceae</taxon>
        <taxon>Nicotianoideae</taxon>
        <taxon>Nicotianeae</taxon>
        <taxon>Nicotiana</taxon>
    </lineage>
</organism>
<evidence type="ECO:0000256" key="1">
    <source>
        <dbReference type="SAM" id="MobiDB-lite"/>
    </source>
</evidence>
<sequence>MAQKTRQRKFLSSEQTNSEGPGLWSAYVKIQDVKVQETPLAPERRIEENQPNIPSSSQNEPQTSNWRHQSSHPMDNIITPLDSGVQTRSRVRNSFVFSAFFSQIEPKNIMEALKDADWITTMQHELHQFDRNNVWHLDLVLYYPSGDSFNLIGYADTDYVGYLVDRKSTSGMAHFLGSCLISWGTKKQNSVALSTAEA</sequence>
<dbReference type="AlphaFoldDB" id="A0A1S4D6E1"/>
<dbReference type="RefSeq" id="XP_016508972.1">
    <property type="nucleotide sequence ID" value="XM_016653486.1"/>
</dbReference>
<name>A0A1S4D6E1_TOBAC</name>
<evidence type="ECO:0008006" key="3">
    <source>
        <dbReference type="Google" id="ProtNLM"/>
    </source>
</evidence>
<protein>
    <recommendedName>
        <fullName evidence="3">Mitochondrial protein</fullName>
    </recommendedName>
</protein>
<dbReference type="KEGG" id="nta:107826499"/>